<dbReference type="Proteomes" id="UP001596287">
    <property type="component" value="Unassembled WGS sequence"/>
</dbReference>
<organism evidence="1 2">
    <name type="scientific">Flavobacterium qiangtangense</name>
    <dbReference type="NCBI Taxonomy" id="1442595"/>
    <lineage>
        <taxon>Bacteria</taxon>
        <taxon>Pseudomonadati</taxon>
        <taxon>Bacteroidota</taxon>
        <taxon>Flavobacteriia</taxon>
        <taxon>Flavobacteriales</taxon>
        <taxon>Flavobacteriaceae</taxon>
        <taxon>Flavobacterium</taxon>
    </lineage>
</organism>
<dbReference type="RefSeq" id="WP_379792818.1">
    <property type="nucleotide sequence ID" value="NZ_JBHSQB010000010.1"/>
</dbReference>
<accession>A0ABW1PQA3</accession>
<sequence>MKKEESKCKKTAEVSEMEKALYQLGFEESYKIEEKDVMILVLKNHLYDLGFDDVYVSQLISEFKKGFQAGNERTKELFVKKYLLS</sequence>
<gene>
    <name evidence="1" type="ORF">ACFPVY_14355</name>
</gene>
<comment type="caution">
    <text evidence="1">The sequence shown here is derived from an EMBL/GenBank/DDBJ whole genome shotgun (WGS) entry which is preliminary data.</text>
</comment>
<dbReference type="EMBL" id="JBHSQB010000010">
    <property type="protein sequence ID" value="MFC6097836.1"/>
    <property type="molecule type" value="Genomic_DNA"/>
</dbReference>
<evidence type="ECO:0000313" key="1">
    <source>
        <dbReference type="EMBL" id="MFC6097836.1"/>
    </source>
</evidence>
<reference evidence="2" key="1">
    <citation type="journal article" date="2019" name="Int. J. Syst. Evol. Microbiol.">
        <title>The Global Catalogue of Microorganisms (GCM) 10K type strain sequencing project: providing services to taxonomists for standard genome sequencing and annotation.</title>
        <authorList>
            <consortium name="The Broad Institute Genomics Platform"/>
            <consortium name="The Broad Institute Genome Sequencing Center for Infectious Disease"/>
            <person name="Wu L."/>
            <person name="Ma J."/>
        </authorList>
    </citation>
    <scope>NUCLEOTIDE SEQUENCE [LARGE SCALE GENOMIC DNA]</scope>
    <source>
        <strain evidence="2">CCUG 49679</strain>
    </source>
</reference>
<protein>
    <submittedName>
        <fullName evidence="1">Uncharacterized protein</fullName>
    </submittedName>
</protein>
<name>A0ABW1PQA3_9FLAO</name>
<proteinExistence type="predicted"/>
<evidence type="ECO:0000313" key="2">
    <source>
        <dbReference type="Proteomes" id="UP001596287"/>
    </source>
</evidence>
<keyword evidence="2" id="KW-1185">Reference proteome</keyword>